<dbReference type="EMBL" id="ML996115">
    <property type="protein sequence ID" value="KAF2737572.1"/>
    <property type="molecule type" value="Genomic_DNA"/>
</dbReference>
<evidence type="ECO:0000313" key="7">
    <source>
        <dbReference type="EMBL" id="KAF2737572.1"/>
    </source>
</evidence>
<comment type="caution">
    <text evidence="7">The sequence shown here is derived from an EMBL/GenBank/DDBJ whole genome shotgun (WGS) entry which is preliminary data.</text>
</comment>
<proteinExistence type="inferred from homology"/>
<dbReference type="GO" id="GO:0016020">
    <property type="term" value="C:membrane"/>
    <property type="evidence" value="ECO:0007669"/>
    <property type="project" value="UniProtKB-SubCell"/>
</dbReference>
<dbReference type="InterPro" id="IPR009311">
    <property type="entry name" value="IFI6/IFI27-like"/>
</dbReference>
<dbReference type="AlphaFoldDB" id="A0A9P4R6C2"/>
<organism evidence="7 8">
    <name type="scientific">Polyplosphaeria fusca</name>
    <dbReference type="NCBI Taxonomy" id="682080"/>
    <lineage>
        <taxon>Eukaryota</taxon>
        <taxon>Fungi</taxon>
        <taxon>Dikarya</taxon>
        <taxon>Ascomycota</taxon>
        <taxon>Pezizomycotina</taxon>
        <taxon>Dothideomycetes</taxon>
        <taxon>Pleosporomycetidae</taxon>
        <taxon>Pleosporales</taxon>
        <taxon>Tetraplosphaeriaceae</taxon>
        <taxon>Polyplosphaeria</taxon>
    </lineage>
</organism>
<evidence type="ECO:0000256" key="4">
    <source>
        <dbReference type="ARBA" id="ARBA00022989"/>
    </source>
</evidence>
<dbReference type="PANTHER" id="PTHR16932">
    <property type="entry name" value="INTERFERON ALPHA-INDUCIBLE PROTEIN 27"/>
    <property type="match status" value="1"/>
</dbReference>
<sequence length="160" mass="15723">MGVFDNAWKASGNLSQQIGKKVGPAAGHTKEWIVKNPKQTASIAASVLVPPIAAAAAVPIIAGVGFSATGVVAGSTAAAMQASIGNVAAGSMFAFMQSAGAGGAAAGVLQGSVWGATSAAAWGATVASFFKTSESNDNGEVETPNDGKDGGVIEEEKEKE</sequence>
<comment type="subcellular location">
    <subcellularLocation>
        <location evidence="1">Membrane</location>
        <topology evidence="1">Multi-pass membrane protein</topology>
    </subcellularLocation>
</comment>
<keyword evidence="5" id="KW-0472">Membrane</keyword>
<evidence type="ECO:0000256" key="1">
    <source>
        <dbReference type="ARBA" id="ARBA00004141"/>
    </source>
</evidence>
<evidence type="ECO:0000256" key="6">
    <source>
        <dbReference type="SAM" id="MobiDB-lite"/>
    </source>
</evidence>
<name>A0A9P4R6C2_9PLEO</name>
<reference evidence="7" key="1">
    <citation type="journal article" date="2020" name="Stud. Mycol.">
        <title>101 Dothideomycetes genomes: a test case for predicting lifestyles and emergence of pathogens.</title>
        <authorList>
            <person name="Haridas S."/>
            <person name="Albert R."/>
            <person name="Binder M."/>
            <person name="Bloem J."/>
            <person name="Labutti K."/>
            <person name="Salamov A."/>
            <person name="Andreopoulos B."/>
            <person name="Baker S."/>
            <person name="Barry K."/>
            <person name="Bills G."/>
            <person name="Bluhm B."/>
            <person name="Cannon C."/>
            <person name="Castanera R."/>
            <person name="Culley D."/>
            <person name="Daum C."/>
            <person name="Ezra D."/>
            <person name="Gonzalez J."/>
            <person name="Henrissat B."/>
            <person name="Kuo A."/>
            <person name="Liang C."/>
            <person name="Lipzen A."/>
            <person name="Lutzoni F."/>
            <person name="Magnuson J."/>
            <person name="Mondo S."/>
            <person name="Nolan M."/>
            <person name="Ohm R."/>
            <person name="Pangilinan J."/>
            <person name="Park H.-J."/>
            <person name="Ramirez L."/>
            <person name="Alfaro M."/>
            <person name="Sun H."/>
            <person name="Tritt A."/>
            <person name="Yoshinaga Y."/>
            <person name="Zwiers L.-H."/>
            <person name="Turgeon B."/>
            <person name="Goodwin S."/>
            <person name="Spatafora J."/>
            <person name="Crous P."/>
            <person name="Grigoriev I."/>
        </authorList>
    </citation>
    <scope>NUCLEOTIDE SEQUENCE</scope>
    <source>
        <strain evidence="7">CBS 125425</strain>
    </source>
</reference>
<dbReference type="Proteomes" id="UP000799444">
    <property type="component" value="Unassembled WGS sequence"/>
</dbReference>
<accession>A0A9P4R6C2</accession>
<evidence type="ECO:0000256" key="2">
    <source>
        <dbReference type="ARBA" id="ARBA00007262"/>
    </source>
</evidence>
<dbReference type="Pfam" id="PF06140">
    <property type="entry name" value="Ifi-6-16"/>
    <property type="match status" value="1"/>
</dbReference>
<gene>
    <name evidence="7" type="ORF">EJ04DRAFT_430640</name>
</gene>
<dbReference type="Gene3D" id="6.10.110.10">
    <property type="match status" value="1"/>
</dbReference>
<evidence type="ECO:0000256" key="5">
    <source>
        <dbReference type="ARBA" id="ARBA00023136"/>
    </source>
</evidence>
<feature type="region of interest" description="Disordered" evidence="6">
    <location>
        <begin position="133"/>
        <end position="160"/>
    </location>
</feature>
<dbReference type="PANTHER" id="PTHR16932:SF18">
    <property type="entry name" value="INTERFERON, ALPHA-INDUCIBLE PROTEIN 27-LIKE 2"/>
    <property type="match status" value="1"/>
</dbReference>
<dbReference type="InterPro" id="IPR038213">
    <property type="entry name" value="IFI6/IFI27-like_sf"/>
</dbReference>
<evidence type="ECO:0000313" key="8">
    <source>
        <dbReference type="Proteomes" id="UP000799444"/>
    </source>
</evidence>
<protein>
    <submittedName>
        <fullName evidence="7">Uncharacterized protein</fullName>
    </submittedName>
</protein>
<evidence type="ECO:0000256" key="3">
    <source>
        <dbReference type="ARBA" id="ARBA00022692"/>
    </source>
</evidence>
<dbReference type="OrthoDB" id="3794528at2759"/>
<feature type="compositionally biased region" description="Basic and acidic residues" evidence="6">
    <location>
        <begin position="145"/>
        <end position="160"/>
    </location>
</feature>
<keyword evidence="8" id="KW-1185">Reference proteome</keyword>
<comment type="similarity">
    <text evidence="2">Belongs to the IFI6/IFI27 family.</text>
</comment>
<keyword evidence="4" id="KW-1133">Transmembrane helix</keyword>
<keyword evidence="3" id="KW-0812">Transmembrane</keyword>